<protein>
    <submittedName>
        <fullName evidence="2">Uncharacterized protein</fullName>
    </submittedName>
</protein>
<dbReference type="AlphaFoldDB" id="A0A024EDV9"/>
<reference evidence="2 3" key="1">
    <citation type="journal article" date="2012" name="J. Bacteriol.">
        <title>Genome sequence of cold-adapted Pseudomonas mandelii strain JR-1.</title>
        <authorList>
            <person name="Jang S.H."/>
            <person name="Kim J."/>
            <person name="Kim J."/>
            <person name="Hong S."/>
            <person name="Lee C."/>
        </authorList>
    </citation>
    <scope>NUCLEOTIDE SEQUENCE [LARGE SCALE GENOMIC DNA]</scope>
    <source>
        <strain evidence="2 3">JR-1</strain>
    </source>
</reference>
<dbReference type="InterPro" id="IPR012659">
    <property type="entry name" value="CHP02444"/>
</dbReference>
<proteinExistence type="predicted"/>
<keyword evidence="1" id="KW-0175">Coiled coil</keyword>
<sequence>MQPLRALRMQWKAAASEDAGLDDLREQVKALEMEAERHLLLRLERVAQSWPQYEVTDSTAWLEGVAAGAAHLNRDALHQLRVAATGT</sequence>
<dbReference type="Pfam" id="PF09523">
    <property type="entry name" value="DUF2390"/>
    <property type="match status" value="1"/>
</dbReference>
<dbReference type="HOGENOM" id="CLU_2480938_0_0_6"/>
<organism evidence="2 3">
    <name type="scientific">Pseudomonas mandelii JR-1</name>
    <dbReference type="NCBI Taxonomy" id="1147786"/>
    <lineage>
        <taxon>Bacteria</taxon>
        <taxon>Pseudomonadati</taxon>
        <taxon>Pseudomonadota</taxon>
        <taxon>Gammaproteobacteria</taxon>
        <taxon>Pseudomonadales</taxon>
        <taxon>Pseudomonadaceae</taxon>
        <taxon>Pseudomonas</taxon>
    </lineage>
</organism>
<evidence type="ECO:0000313" key="3">
    <source>
        <dbReference type="Proteomes" id="UP000026913"/>
    </source>
</evidence>
<evidence type="ECO:0000313" key="2">
    <source>
        <dbReference type="EMBL" id="AHZ70766.1"/>
    </source>
</evidence>
<gene>
    <name evidence="2" type="ORF">OU5_3687</name>
</gene>
<name>A0A024EDV9_9PSED</name>
<dbReference type="EMBL" id="CP005960">
    <property type="protein sequence ID" value="AHZ70766.1"/>
    <property type="molecule type" value="Genomic_DNA"/>
</dbReference>
<accession>A0A024EDV9</accession>
<dbReference type="KEGG" id="pman:OU5_3687"/>
<feature type="coiled-coil region" evidence="1">
    <location>
        <begin position="14"/>
        <end position="41"/>
    </location>
</feature>
<evidence type="ECO:0000256" key="1">
    <source>
        <dbReference type="SAM" id="Coils"/>
    </source>
</evidence>
<dbReference type="Proteomes" id="UP000026913">
    <property type="component" value="Chromosome"/>
</dbReference>